<name>A0A420ID07_9PEZI</name>
<dbReference type="EMBL" id="MCBS01024830">
    <property type="protein sequence ID" value="RKF72426.1"/>
    <property type="molecule type" value="Genomic_DNA"/>
</dbReference>
<sequence length="192" mass="20800">MDIDAAETEIVKEVEEINEIEMVDAEIDNIIRQGLSDSRWAKPLQVTETAASQRQVKPSAVIATVIPKTKERATGSTEVVEVIEQTTISQEFATLIEAEKSLAANIAEKFELCSTAVIAIEDSLSSKLSGPKKQCVESLRVYLRASIAQFLHVGSGTVPPILPAAPSLLQPNVILANHAQEPSTNILRVDQN</sequence>
<gene>
    <name evidence="1" type="ORF">GcM1_248155</name>
</gene>
<evidence type="ECO:0000313" key="1">
    <source>
        <dbReference type="EMBL" id="RKF72426.1"/>
    </source>
</evidence>
<comment type="caution">
    <text evidence="1">The sequence shown here is derived from an EMBL/GenBank/DDBJ whole genome shotgun (WGS) entry which is preliminary data.</text>
</comment>
<reference evidence="1 2" key="1">
    <citation type="journal article" date="2018" name="BMC Genomics">
        <title>Comparative genome analyses reveal sequence features reflecting distinct modes of host-adaptation between dicot and monocot powdery mildew.</title>
        <authorList>
            <person name="Wu Y."/>
            <person name="Ma X."/>
            <person name="Pan Z."/>
            <person name="Kale S.D."/>
            <person name="Song Y."/>
            <person name="King H."/>
            <person name="Zhang Q."/>
            <person name="Presley C."/>
            <person name="Deng X."/>
            <person name="Wei C.I."/>
            <person name="Xiao S."/>
        </authorList>
    </citation>
    <scope>NUCLEOTIDE SEQUENCE [LARGE SCALE GENOMIC DNA]</scope>
    <source>
        <strain evidence="1">UMSG1</strain>
    </source>
</reference>
<evidence type="ECO:0000313" key="2">
    <source>
        <dbReference type="Proteomes" id="UP000285326"/>
    </source>
</evidence>
<protein>
    <submittedName>
        <fullName evidence="1">Putative eka-like protein</fullName>
    </submittedName>
</protein>
<dbReference type="AlphaFoldDB" id="A0A420ID07"/>
<proteinExistence type="predicted"/>
<accession>A0A420ID07</accession>
<dbReference type="Proteomes" id="UP000285326">
    <property type="component" value="Unassembled WGS sequence"/>
</dbReference>
<organism evidence="1 2">
    <name type="scientific">Golovinomyces cichoracearum</name>
    <dbReference type="NCBI Taxonomy" id="62708"/>
    <lineage>
        <taxon>Eukaryota</taxon>
        <taxon>Fungi</taxon>
        <taxon>Dikarya</taxon>
        <taxon>Ascomycota</taxon>
        <taxon>Pezizomycotina</taxon>
        <taxon>Leotiomycetes</taxon>
        <taxon>Erysiphales</taxon>
        <taxon>Erysiphaceae</taxon>
        <taxon>Golovinomyces</taxon>
    </lineage>
</organism>